<proteinExistence type="predicted"/>
<reference evidence="1" key="1">
    <citation type="journal article" date="2021" name="Proc. Natl. Acad. Sci. U.S.A.">
        <title>A Catalog of Tens of Thousands of Viruses from Human Metagenomes Reveals Hidden Associations with Chronic Diseases.</title>
        <authorList>
            <person name="Tisza M.J."/>
            <person name="Buck C.B."/>
        </authorList>
    </citation>
    <scope>NUCLEOTIDE SEQUENCE</scope>
    <source>
        <strain evidence="1">Ct3pR10</strain>
    </source>
</reference>
<dbReference type="EMBL" id="BK014759">
    <property type="protein sequence ID" value="DAD74381.1"/>
    <property type="molecule type" value="Genomic_DNA"/>
</dbReference>
<accession>A0A8S5LWF5</accession>
<protein>
    <submittedName>
        <fullName evidence="1">Uncharacterized protein</fullName>
    </submittedName>
</protein>
<name>A0A8S5LWF5_9CAUD</name>
<organism evidence="1">
    <name type="scientific">Siphoviridae sp. ct3pR10</name>
    <dbReference type="NCBI Taxonomy" id="2826284"/>
    <lineage>
        <taxon>Viruses</taxon>
        <taxon>Duplodnaviria</taxon>
        <taxon>Heunggongvirae</taxon>
        <taxon>Uroviricota</taxon>
        <taxon>Caudoviricetes</taxon>
    </lineage>
</organism>
<sequence length="98" mass="11313">MTKEEIVASANIFAELQKVLKKDKAADVQNAAIFPIKMMILYNKEAFARHVLTEETQTYLASQYDAFTLDDFNEWMDKPLSLPEQGIWQLAYSKAKHK</sequence>
<evidence type="ECO:0000313" key="1">
    <source>
        <dbReference type="EMBL" id="DAD74381.1"/>
    </source>
</evidence>